<dbReference type="EMBL" id="WUEY01000029">
    <property type="protein sequence ID" value="NEI74327.1"/>
    <property type="molecule type" value="Genomic_DNA"/>
</dbReference>
<evidence type="ECO:0000313" key="2">
    <source>
        <dbReference type="Proteomes" id="UP000483035"/>
    </source>
</evidence>
<evidence type="ECO:0000313" key="1">
    <source>
        <dbReference type="EMBL" id="NEI74327.1"/>
    </source>
</evidence>
<proteinExistence type="predicted"/>
<dbReference type="Proteomes" id="UP000483035">
    <property type="component" value="Unassembled WGS sequence"/>
</dbReference>
<sequence length="121" mass="13678">MAGTIAYVDQRHGDFHVRIHFVLSPYHSAPGSKPATTIPRRNFAKIVKIVLATVIFLRNRRNIPTENTLMGAFEIKKCPKAIIGFDISPVFFKRPAHGSLRVETGDCERVQRALPRPSKER</sequence>
<dbReference type="RefSeq" id="WP_163993472.1">
    <property type="nucleotide sequence ID" value="NZ_WUEY01000029.1"/>
</dbReference>
<dbReference type="AlphaFoldDB" id="A0A6L9UJL9"/>
<name>A0A6L9UJL9_9HYPH</name>
<reference evidence="1 2" key="1">
    <citation type="submission" date="2019-12" db="EMBL/GenBank/DDBJ databases">
        <title>Rhizobium genotypes associated with high levels of biological nitrogen fixation by grain legumes in a temperate-maritime cropping system.</title>
        <authorList>
            <person name="Maluk M."/>
            <person name="Francesc Ferrando Molina F."/>
            <person name="Lopez Del Egido L."/>
            <person name="Lafos M."/>
            <person name="Langarica-Fuentes A."/>
            <person name="Gebre Yohannes G."/>
            <person name="Young M.W."/>
            <person name="Martin P."/>
            <person name="Gantlett R."/>
            <person name="Kenicer G."/>
            <person name="Hawes C."/>
            <person name="Begg G.S."/>
            <person name="Quilliam R.S."/>
            <person name="Squire G.R."/>
            <person name="Poole P.S."/>
            <person name="Young P.W."/>
            <person name="Iannetta P.M."/>
            <person name="James E.K."/>
        </authorList>
    </citation>
    <scope>NUCLEOTIDE SEQUENCE [LARGE SCALE GENOMIC DNA]</scope>
    <source>
        <strain evidence="1 2">JHI1118</strain>
    </source>
</reference>
<comment type="caution">
    <text evidence="1">The sequence shown here is derived from an EMBL/GenBank/DDBJ whole genome shotgun (WGS) entry which is preliminary data.</text>
</comment>
<gene>
    <name evidence="1" type="ORF">GR212_32750</name>
</gene>
<organism evidence="1 2">
    <name type="scientific">Rhizobium lusitanum</name>
    <dbReference type="NCBI Taxonomy" id="293958"/>
    <lineage>
        <taxon>Bacteria</taxon>
        <taxon>Pseudomonadati</taxon>
        <taxon>Pseudomonadota</taxon>
        <taxon>Alphaproteobacteria</taxon>
        <taxon>Hyphomicrobiales</taxon>
        <taxon>Rhizobiaceae</taxon>
        <taxon>Rhizobium/Agrobacterium group</taxon>
        <taxon>Rhizobium</taxon>
    </lineage>
</organism>
<protein>
    <submittedName>
        <fullName evidence="1">Uncharacterized protein</fullName>
    </submittedName>
</protein>
<accession>A0A6L9UJL9</accession>